<protein>
    <submittedName>
        <fullName evidence="2">Uncharacterized protein</fullName>
    </submittedName>
</protein>
<keyword evidence="3" id="KW-1185">Reference proteome</keyword>
<keyword evidence="1" id="KW-0472">Membrane</keyword>
<comment type="caution">
    <text evidence="2">The sequence shown here is derived from an EMBL/GenBank/DDBJ whole genome shotgun (WGS) entry which is preliminary data.</text>
</comment>
<accession>A0A9W8HNN1</accession>
<dbReference type="OrthoDB" id="5620at2759"/>
<keyword evidence="1" id="KW-1133">Transmembrane helix</keyword>
<organism evidence="2 3">
    <name type="scientific">Coemansia interrupta</name>
    <dbReference type="NCBI Taxonomy" id="1126814"/>
    <lineage>
        <taxon>Eukaryota</taxon>
        <taxon>Fungi</taxon>
        <taxon>Fungi incertae sedis</taxon>
        <taxon>Zoopagomycota</taxon>
        <taxon>Kickxellomycotina</taxon>
        <taxon>Kickxellomycetes</taxon>
        <taxon>Kickxellales</taxon>
        <taxon>Kickxellaceae</taxon>
        <taxon>Coemansia</taxon>
    </lineage>
</organism>
<reference evidence="2" key="1">
    <citation type="submission" date="2022-07" db="EMBL/GenBank/DDBJ databases">
        <title>Phylogenomic reconstructions and comparative analyses of Kickxellomycotina fungi.</title>
        <authorList>
            <person name="Reynolds N.K."/>
            <person name="Stajich J.E."/>
            <person name="Barry K."/>
            <person name="Grigoriev I.V."/>
            <person name="Crous P."/>
            <person name="Smith M.E."/>
        </authorList>
    </citation>
    <scope>NUCLEOTIDE SEQUENCE</scope>
    <source>
        <strain evidence="2">BCRC 34489</strain>
    </source>
</reference>
<feature type="transmembrane region" description="Helical" evidence="1">
    <location>
        <begin position="253"/>
        <end position="270"/>
    </location>
</feature>
<evidence type="ECO:0000313" key="2">
    <source>
        <dbReference type="EMBL" id="KAJ2788107.1"/>
    </source>
</evidence>
<gene>
    <name evidence="2" type="ORF">GGI15_000128</name>
</gene>
<proteinExistence type="predicted"/>
<evidence type="ECO:0000256" key="1">
    <source>
        <dbReference type="SAM" id="Phobius"/>
    </source>
</evidence>
<keyword evidence="1" id="KW-0812">Transmembrane</keyword>
<feature type="transmembrane region" description="Helical" evidence="1">
    <location>
        <begin position="229"/>
        <end position="247"/>
    </location>
</feature>
<dbReference type="AlphaFoldDB" id="A0A9W8HNN1"/>
<name>A0A9W8HNN1_9FUNG</name>
<evidence type="ECO:0000313" key="3">
    <source>
        <dbReference type="Proteomes" id="UP001140172"/>
    </source>
</evidence>
<dbReference type="EMBL" id="JANBUM010000004">
    <property type="protein sequence ID" value="KAJ2788107.1"/>
    <property type="molecule type" value="Genomic_DNA"/>
</dbReference>
<dbReference type="Proteomes" id="UP001140172">
    <property type="component" value="Unassembled WGS sequence"/>
</dbReference>
<sequence>MDTLYKKDPRGDIKDRLLASALESLIRCIELGGEHALVLSSGMNGAGFSGKSLSDRTFHNFEESVWAASKRIQLDFEGGDLATVDESAGAIKQRIEAWFSSGKIWKTLMMRVYEVSDDLIDNAILDRSFEAADLGMVHAAGRLNESIRGIAHDLASEIESVVETPTGDRYIDPALTKSAVNALRAIACQKDPVDPFVLARHVWHTRKQMIESDILENVPRYAHWSLSQFWAIHASAVTGTIAGIAYLDVPLQYAATGGLGVSLLAFVWLGRRWVQLQRTLYSDIDARANALRGTLLDAHKTALEAKLKTPILECISQVSRSDASSSMDGIVKPQDSSMSADIPVSEWRLRLDSANRLWR</sequence>